<evidence type="ECO:0000256" key="1">
    <source>
        <dbReference type="SAM" id="MobiDB-lite"/>
    </source>
</evidence>
<sequence>MRANWLIIPAVALGLGACKKTEVAKAPDAKTPVAEAVSEVVETVTGKQVSPEKRAAKLGFAKHLPQDTEALLTFYNGSKIAESVKGSKVWSLVQGQMNGGGDVMATPEEDEMDAPGVEAPEAEQAEAAEVEVAEAPGAEQEEASAAGDQMEEPGVAADEPPASDDAENDPLLADKVIPLPDEEETAGPAALFAKEVTVALGKSTGEQLGNLLTFNRRQTYFQMRSIAKSFAAAAKSGDFSSVLEGLENFSAETTAELLKDPQSGVALLEKTKFPPLYIAFRSKEGELDTSAQLVAATLANVNFFGDMFEPVTIENSGFKLEGYKLSGAKISEALAADRAGLEENLDAATVDQLLSIVAKKEIIIASGTVGDYVVLFFGGSADDFKLSPDLAGSIVSTDSLAFTDAYASKDLAAISYGAKASMDTLIATAGGFSDFTNGLRDGLAGSEGLGDTRDLESLFTIVAEREAALRKLAGNDASGIAAFFEEGLKIESYGGYDSGMIDWKATNKLAHLGAGDDVFLFANMSVDAAYDTKSREFLEALMETTYELTLKVSEMPLEGEEAAKYQEMVKLFDSKFRPDLLALWDAFTDDFGNSLGKESALVVDLKGGLPTVPNIPKVVVDKAKAPRITVIAPVSDRAKLSGSWDKMNTTLTGTLAKIGEMTGNEIPMQKPLSSEKNGSTTWFFPMPFFTDDFLPSVTVSDKWYAASSSKAQALDLISKADAGGETSQGFHFNVNFKALEKYARESYQLFEENSNDLIGGSISADQKKLVQDSLDILSDLDKLTVHSRRESGVLRTSVHFKTK</sequence>
<reference evidence="2" key="1">
    <citation type="submission" date="2021-01" db="EMBL/GenBank/DDBJ databases">
        <title>Modified the classification status of verrucomicrobia.</title>
        <authorList>
            <person name="Feng X."/>
        </authorList>
    </citation>
    <scope>NUCLEOTIDE SEQUENCE</scope>
    <source>
        <strain evidence="2">JCM 18052</strain>
    </source>
</reference>
<proteinExistence type="predicted"/>
<feature type="compositionally biased region" description="Low complexity" evidence="1">
    <location>
        <begin position="133"/>
        <end position="147"/>
    </location>
</feature>
<dbReference type="Proteomes" id="UP000600139">
    <property type="component" value="Unassembled WGS sequence"/>
</dbReference>
<name>A0A934R4C6_9BACT</name>
<dbReference type="PROSITE" id="PS51257">
    <property type="entry name" value="PROKAR_LIPOPROTEIN"/>
    <property type="match status" value="1"/>
</dbReference>
<organism evidence="2 3">
    <name type="scientific">Luteolibacter yonseiensis</name>
    <dbReference type="NCBI Taxonomy" id="1144680"/>
    <lineage>
        <taxon>Bacteria</taxon>
        <taxon>Pseudomonadati</taxon>
        <taxon>Verrucomicrobiota</taxon>
        <taxon>Verrucomicrobiia</taxon>
        <taxon>Verrucomicrobiales</taxon>
        <taxon>Verrucomicrobiaceae</taxon>
        <taxon>Luteolibacter</taxon>
    </lineage>
</organism>
<accession>A0A934R4C6</accession>
<protein>
    <submittedName>
        <fullName evidence="2">Uncharacterized protein</fullName>
    </submittedName>
</protein>
<feature type="region of interest" description="Disordered" evidence="1">
    <location>
        <begin position="99"/>
        <end position="169"/>
    </location>
</feature>
<keyword evidence="3" id="KW-1185">Reference proteome</keyword>
<evidence type="ECO:0000313" key="2">
    <source>
        <dbReference type="EMBL" id="MBK1816672.1"/>
    </source>
</evidence>
<dbReference type="EMBL" id="JAENIK010000011">
    <property type="protein sequence ID" value="MBK1816672.1"/>
    <property type="molecule type" value="Genomic_DNA"/>
</dbReference>
<feature type="compositionally biased region" description="Acidic residues" evidence="1">
    <location>
        <begin position="120"/>
        <end position="132"/>
    </location>
</feature>
<dbReference type="AlphaFoldDB" id="A0A934R4C6"/>
<dbReference type="RefSeq" id="WP_200351602.1">
    <property type="nucleotide sequence ID" value="NZ_JAENIK010000011.1"/>
</dbReference>
<comment type="caution">
    <text evidence="2">The sequence shown here is derived from an EMBL/GenBank/DDBJ whole genome shotgun (WGS) entry which is preliminary data.</text>
</comment>
<gene>
    <name evidence="2" type="ORF">JIN84_13685</name>
</gene>
<evidence type="ECO:0000313" key="3">
    <source>
        <dbReference type="Proteomes" id="UP000600139"/>
    </source>
</evidence>